<feature type="transmembrane region" description="Helical" evidence="1">
    <location>
        <begin position="137"/>
        <end position="154"/>
    </location>
</feature>
<keyword evidence="1" id="KW-0812">Transmembrane</keyword>
<sequence length="156" mass="16104">MPHDESPPMKAGWFLLAILAGLTNPLQSAANSGFSKAAGPALALIVLYATAIATLACALPFFPHAGSAPVTARLAKVPWWAWTGGALNATFALCATLATRQIGSASFTVTVLVCAVILSVALDHFGLLGLEQHRASWPRIAGSLMAIAGVILISRT</sequence>
<dbReference type="InterPro" id="IPR006750">
    <property type="entry name" value="YdcZ"/>
</dbReference>
<reference evidence="2 3" key="1">
    <citation type="journal article" date="2020" name="Int. J. Syst. Evol. Microbiol.">
        <title>Novel acetic acid bacteria from cider fermentations: Acetobacter conturbans sp. nov. and Acetobacter fallax sp. nov.</title>
        <authorList>
            <person name="Sombolestani A.S."/>
            <person name="Cleenwerck I."/>
            <person name="Cnockaert M."/>
            <person name="Borremans W."/>
            <person name="Wieme A.D."/>
            <person name="De Vuyst L."/>
            <person name="Vandamme P."/>
        </authorList>
    </citation>
    <scope>NUCLEOTIDE SEQUENCE [LARGE SCALE GENOMIC DNA]</scope>
    <source>
        <strain evidence="2 3">LMG 30640</strain>
    </source>
</reference>
<protein>
    <submittedName>
        <fullName evidence="2">EamA-like transporter family protein</fullName>
    </submittedName>
</protein>
<feature type="transmembrane region" description="Helical" evidence="1">
    <location>
        <begin position="105"/>
        <end position="125"/>
    </location>
</feature>
<evidence type="ECO:0000313" key="2">
    <source>
        <dbReference type="EMBL" id="NHN83273.1"/>
    </source>
</evidence>
<organism evidence="2 3">
    <name type="scientific">Acetobacter musti</name>
    <dbReference type="NCBI Taxonomy" id="864732"/>
    <lineage>
        <taxon>Bacteria</taxon>
        <taxon>Pseudomonadati</taxon>
        <taxon>Pseudomonadota</taxon>
        <taxon>Alphaproteobacteria</taxon>
        <taxon>Acetobacterales</taxon>
        <taxon>Acetobacteraceae</taxon>
        <taxon>Acetobacter</taxon>
    </lineage>
</organism>
<dbReference type="Pfam" id="PF04657">
    <property type="entry name" value="DMT_YdcZ"/>
    <property type="match status" value="1"/>
</dbReference>
<evidence type="ECO:0000313" key="3">
    <source>
        <dbReference type="Proteomes" id="UP000635278"/>
    </source>
</evidence>
<keyword evidence="3" id="KW-1185">Reference proteome</keyword>
<proteinExistence type="predicted"/>
<feature type="transmembrane region" description="Helical" evidence="1">
    <location>
        <begin position="38"/>
        <end position="59"/>
    </location>
</feature>
<feature type="transmembrane region" description="Helical" evidence="1">
    <location>
        <begin position="79"/>
        <end position="99"/>
    </location>
</feature>
<dbReference type="PANTHER" id="PTHR34821">
    <property type="entry name" value="INNER MEMBRANE PROTEIN YDCZ"/>
    <property type="match status" value="1"/>
</dbReference>
<evidence type="ECO:0000256" key="1">
    <source>
        <dbReference type="SAM" id="Phobius"/>
    </source>
</evidence>
<dbReference type="Proteomes" id="UP000635278">
    <property type="component" value="Unassembled WGS sequence"/>
</dbReference>
<keyword evidence="1" id="KW-1133">Transmembrane helix</keyword>
<gene>
    <name evidence="2" type="ORF">GOB93_01275</name>
</gene>
<dbReference type="EMBL" id="WOTB01000001">
    <property type="protein sequence ID" value="NHN83273.1"/>
    <property type="molecule type" value="Genomic_DNA"/>
</dbReference>
<keyword evidence="1" id="KW-0472">Membrane</keyword>
<accession>A0ABX0JHX2</accession>
<dbReference type="PANTHER" id="PTHR34821:SF2">
    <property type="entry name" value="INNER MEMBRANE PROTEIN YDCZ"/>
    <property type="match status" value="1"/>
</dbReference>
<comment type="caution">
    <text evidence="2">The sequence shown here is derived from an EMBL/GenBank/DDBJ whole genome shotgun (WGS) entry which is preliminary data.</text>
</comment>
<name>A0ABX0JHX2_9PROT</name>